<reference evidence="2" key="1">
    <citation type="journal article" date="2019" name="Curr. Biol.">
        <title>Genome Sequence of Striga asiatica Provides Insight into the Evolution of Plant Parasitism.</title>
        <authorList>
            <person name="Yoshida S."/>
            <person name="Kim S."/>
            <person name="Wafula E.K."/>
            <person name="Tanskanen J."/>
            <person name="Kim Y.M."/>
            <person name="Honaas L."/>
            <person name="Yang Z."/>
            <person name="Spallek T."/>
            <person name="Conn C.E."/>
            <person name="Ichihashi Y."/>
            <person name="Cheong K."/>
            <person name="Cui S."/>
            <person name="Der J.P."/>
            <person name="Gundlach H."/>
            <person name="Jiao Y."/>
            <person name="Hori C."/>
            <person name="Ishida J.K."/>
            <person name="Kasahara H."/>
            <person name="Kiba T."/>
            <person name="Kim M.S."/>
            <person name="Koo N."/>
            <person name="Laohavisit A."/>
            <person name="Lee Y.H."/>
            <person name="Lumba S."/>
            <person name="McCourt P."/>
            <person name="Mortimer J.C."/>
            <person name="Mutuku J.M."/>
            <person name="Nomura T."/>
            <person name="Sasaki-Sekimoto Y."/>
            <person name="Seto Y."/>
            <person name="Wang Y."/>
            <person name="Wakatake T."/>
            <person name="Sakakibara H."/>
            <person name="Demura T."/>
            <person name="Yamaguchi S."/>
            <person name="Yoneyama K."/>
            <person name="Manabe R.I."/>
            <person name="Nelson D.C."/>
            <person name="Schulman A.H."/>
            <person name="Timko M.P."/>
            <person name="dePamphilis C.W."/>
            <person name="Choi D."/>
            <person name="Shirasu K."/>
        </authorList>
    </citation>
    <scope>NUCLEOTIDE SEQUENCE [LARGE SCALE GENOMIC DNA]</scope>
    <source>
        <strain evidence="2">cv. UVA1</strain>
    </source>
</reference>
<evidence type="ECO:0000313" key="1">
    <source>
        <dbReference type="EMBL" id="GER37715.1"/>
    </source>
</evidence>
<name>A0A5A7PXY1_STRAF</name>
<dbReference type="AlphaFoldDB" id="A0A5A7PXY1"/>
<proteinExistence type="predicted"/>
<comment type="caution">
    <text evidence="1">The sequence shown here is derived from an EMBL/GenBank/DDBJ whole genome shotgun (WGS) entry which is preliminary data.</text>
</comment>
<dbReference type="OrthoDB" id="1974186at2759"/>
<gene>
    <name evidence="1" type="ORF">STAS_14138</name>
</gene>
<accession>A0A5A7PXY1</accession>
<dbReference type="Proteomes" id="UP000325081">
    <property type="component" value="Unassembled WGS sequence"/>
</dbReference>
<keyword evidence="2" id="KW-1185">Reference proteome</keyword>
<sequence length="267" mass="29998">MKNHERQWSLAVSAQVSSQGKISVSCTSSCEGQADIFIMDQIQLSGNSDGLTLTAARWSMMQALDAGWLSVNLLLKDKAVVAKLSNQSNFDPSCNKLLLNINRHIITKNKLRIPNQTIILLILNNLLSRLDYGLKRRVVKRRNRPSCPVPFSQNPVPSALIPPITQHLNLITRVYNNRVFNGLDFDPRPVFQDLEPTYLDHAASIRVGPKPVNFFGGPTWRVVAHLGPEEGPIFVFGPTTVEGPVDVTFREAQILVHYFHYSDREFL</sequence>
<organism evidence="1 2">
    <name type="scientific">Striga asiatica</name>
    <name type="common">Asiatic witchweed</name>
    <name type="synonym">Buchnera asiatica</name>
    <dbReference type="NCBI Taxonomy" id="4170"/>
    <lineage>
        <taxon>Eukaryota</taxon>
        <taxon>Viridiplantae</taxon>
        <taxon>Streptophyta</taxon>
        <taxon>Embryophyta</taxon>
        <taxon>Tracheophyta</taxon>
        <taxon>Spermatophyta</taxon>
        <taxon>Magnoliopsida</taxon>
        <taxon>eudicotyledons</taxon>
        <taxon>Gunneridae</taxon>
        <taxon>Pentapetalae</taxon>
        <taxon>asterids</taxon>
        <taxon>lamiids</taxon>
        <taxon>Lamiales</taxon>
        <taxon>Orobanchaceae</taxon>
        <taxon>Buchnereae</taxon>
        <taxon>Striga</taxon>
    </lineage>
</organism>
<evidence type="ECO:0000313" key="2">
    <source>
        <dbReference type="Proteomes" id="UP000325081"/>
    </source>
</evidence>
<protein>
    <submittedName>
        <fullName evidence="1">Tubulin beta-1 chain</fullName>
    </submittedName>
</protein>
<dbReference type="EMBL" id="BKCP01005405">
    <property type="protein sequence ID" value="GER37715.1"/>
    <property type="molecule type" value="Genomic_DNA"/>
</dbReference>